<dbReference type="EMBL" id="ARYL01000009">
    <property type="protein sequence ID" value="KDA03015.1"/>
    <property type="molecule type" value="Genomic_DNA"/>
</dbReference>
<name>A0A059G8W4_9PROT</name>
<reference evidence="2 3" key="1">
    <citation type="journal article" date="2014" name="Antonie Van Leeuwenhoek">
        <title>Hyphomonas beringensis sp. nov. and Hyphomonas chukchiensis sp. nov., isolated from surface seawater of the Bering Sea and Chukchi Sea.</title>
        <authorList>
            <person name="Li C."/>
            <person name="Lai Q."/>
            <person name="Li G."/>
            <person name="Dong C."/>
            <person name="Wang J."/>
            <person name="Liao Y."/>
            <person name="Shao Z."/>
        </authorList>
    </citation>
    <scope>NUCLEOTIDE SEQUENCE [LARGE SCALE GENOMIC DNA]</scope>
    <source>
        <strain evidence="2 3">SCH89</strain>
    </source>
</reference>
<accession>A0A059G8W4</accession>
<dbReference type="Proteomes" id="UP000024942">
    <property type="component" value="Unassembled WGS sequence"/>
</dbReference>
<gene>
    <name evidence="2" type="ORF">HOC_07559</name>
</gene>
<organism evidence="2 3">
    <name type="scientific">Hyphomonas oceanitis SCH89</name>
    <dbReference type="NCBI Taxonomy" id="1280953"/>
    <lineage>
        <taxon>Bacteria</taxon>
        <taxon>Pseudomonadati</taxon>
        <taxon>Pseudomonadota</taxon>
        <taxon>Alphaproteobacteria</taxon>
        <taxon>Hyphomonadales</taxon>
        <taxon>Hyphomonadaceae</taxon>
        <taxon>Hyphomonas</taxon>
    </lineage>
</organism>
<dbReference type="eggNOG" id="COG3893">
    <property type="taxonomic scope" value="Bacteria"/>
</dbReference>
<dbReference type="InterPro" id="IPR027417">
    <property type="entry name" value="P-loop_NTPase"/>
</dbReference>
<dbReference type="InterPro" id="IPR011604">
    <property type="entry name" value="PDDEXK-like_dom_sf"/>
</dbReference>
<dbReference type="Pfam" id="PF12705">
    <property type="entry name" value="PDDEXK_1"/>
    <property type="match status" value="1"/>
</dbReference>
<dbReference type="AlphaFoldDB" id="A0A059G8W4"/>
<dbReference type="InterPro" id="IPR038726">
    <property type="entry name" value="PDDEXK_AddAB-type"/>
</dbReference>
<keyword evidence="3" id="KW-1185">Reference proteome</keyword>
<comment type="caution">
    <text evidence="2">The sequence shown here is derived from an EMBL/GenBank/DDBJ whole genome shotgun (WGS) entry which is preliminary data.</text>
</comment>
<protein>
    <recommendedName>
        <fullName evidence="1">PD-(D/E)XK endonuclease-like domain-containing protein</fullName>
    </recommendedName>
</protein>
<dbReference type="STRING" id="1280953.HOC_07559"/>
<proteinExistence type="predicted"/>
<evidence type="ECO:0000313" key="3">
    <source>
        <dbReference type="Proteomes" id="UP000024942"/>
    </source>
</evidence>
<evidence type="ECO:0000259" key="1">
    <source>
        <dbReference type="Pfam" id="PF12705"/>
    </source>
</evidence>
<dbReference type="RefSeq" id="WP_051624630.1">
    <property type="nucleotide sequence ID" value="NZ_ARYL01000009.1"/>
</dbReference>
<feature type="domain" description="PD-(D/E)XK endonuclease-like" evidence="1">
    <location>
        <begin position="745"/>
        <end position="981"/>
    </location>
</feature>
<dbReference type="PATRIC" id="fig|1280953.3.peg.1532"/>
<dbReference type="eggNOG" id="COG2887">
    <property type="taxonomic scope" value="Bacteria"/>
</dbReference>
<dbReference type="InterPro" id="IPR014153">
    <property type="entry name" value="Ds_break_AddB"/>
</dbReference>
<evidence type="ECO:0000313" key="2">
    <source>
        <dbReference type="EMBL" id="KDA03015.1"/>
    </source>
</evidence>
<dbReference type="OrthoDB" id="9780606at2"/>
<dbReference type="NCBIfam" id="TIGR02786">
    <property type="entry name" value="addB_alphas"/>
    <property type="match status" value="1"/>
</dbReference>
<dbReference type="SUPFAM" id="SSF52540">
    <property type="entry name" value="P-loop containing nucleoside triphosphate hydrolases"/>
    <property type="match status" value="1"/>
</dbReference>
<sequence>MANEAQIFGAGRPKVWSIPPGADFLRALATALARETHLSEQPDALSDAIIYVPNSRSSRALILALYDAAGEKSILPPDVRTLGDLESEEAPPNAETALVGLPPALSPARRLGALAALVRKFYEAEYRVDLPPASALAAARELSRLLDQAALSAGADWSKLDTLVGESDLAAHWHRSVAFLKIITAAWPEWLNDNNAMDPFARRLAAAEALAADWLANPPSAPVIIAGSTGATPAGRVLMKAALMLPKGLIVLPGLDMDADEEAWNAIRQSVSHPQNSLIDALDHLAVAPADVAGWPGIKEQDTSTARRRLIHEALAPADATADWRATLKVLAKATGSTVEGFAVDALSGLTVIEAPDEAAEAEAAALLMRETLETPKETAALVTPDAGLARRVSALLKRWGVDVPPSAGVPLGRTPAGSLIGLCASWAIDPSEPVALTAALKHGFVKDREGLAVLERYFLRGPRRWRDLAGLRDSIDTRGEIEPYASFKREHQDAAIALVDRLIAVFEETDADLSVETLVDGTQGAERIAALAGRISEAPLPWAGEDGRGATKLLESISELSGQLGPMAPYALVDLIHAQSAQMTISAGIVEHSRLSIWGPLEARLQSASRVILAGLNEDVWPHRPAPDAFLPRRFRQELGLNDPEDRLGLSAHDFAQLACAPSVVMLHAARRDDAPAVASRWVWRLKTLAEGALDDKAAEALAPVGGHPLEWVAAMQDRGTGSLPKDFPVEPKPTRHPEGWPKRLSVTRIDLLQRDPYAMWAENVLGLETIDPMNALLGPAPRGTAIHHALELLEEDGAPKTPQHLMTLLEQELARVGEPREDWVARRAVWQKTVDWYLNWRATRDTGGTKPKLEVKGELNFDIAGYPFTLSATADRIERTATGDLVIVDFKTGSPPSDKEIATELSQQMPLQALLARAGAYKGIDAATVSALEYVAFKAKPDARVVGASRALTATPGELADKAEEGMKRLIANYRQPDTNFLSAPRVKFVKYDNGFNRLARRAEWAGDTEDGEGDNG</sequence>
<dbReference type="Gene3D" id="3.90.320.10">
    <property type="match status" value="1"/>
</dbReference>